<dbReference type="PANTHER" id="PTHR43481">
    <property type="entry name" value="FRUCTOSE-1-PHOSPHATE PHOSPHATASE"/>
    <property type="match status" value="1"/>
</dbReference>
<dbReference type="RefSeq" id="WP_049747964.1">
    <property type="nucleotide sequence ID" value="NZ_CP012150.1"/>
</dbReference>
<evidence type="ECO:0000313" key="1">
    <source>
        <dbReference type="EMBL" id="AKS35508.1"/>
    </source>
</evidence>
<dbReference type="AlphaFoldDB" id="A0A0K0XDM5"/>
<dbReference type="OrthoDB" id="9800058at2"/>
<reference evidence="1 2" key="1">
    <citation type="submission" date="2015-07" db="EMBL/GenBank/DDBJ databases">
        <title>Complete genome sequence of Mycobacterium goodii X7B, a facultative thermophilic biodesulfurizing bacterium.</title>
        <authorList>
            <person name="Yu B."/>
            <person name="Li F."/>
            <person name="Xu P."/>
        </authorList>
    </citation>
    <scope>NUCLEOTIDE SEQUENCE [LARGE SCALE GENOMIC DNA]</scope>
    <source>
        <strain evidence="1 2">X7B</strain>
    </source>
</reference>
<evidence type="ECO:0000313" key="2">
    <source>
        <dbReference type="Proteomes" id="UP000062255"/>
    </source>
</evidence>
<dbReference type="PANTHER" id="PTHR43481:SF4">
    <property type="entry name" value="GLYCEROL-1-PHOSPHATE PHOSPHOHYDROLASE 1-RELATED"/>
    <property type="match status" value="1"/>
</dbReference>
<dbReference type="InterPro" id="IPR023214">
    <property type="entry name" value="HAD_sf"/>
</dbReference>
<dbReference type="InterPro" id="IPR006439">
    <property type="entry name" value="HAD-SF_hydro_IA"/>
</dbReference>
<dbReference type="EMBL" id="CP012150">
    <property type="protein sequence ID" value="AKS35508.1"/>
    <property type="molecule type" value="Genomic_DNA"/>
</dbReference>
<name>A0A0K0XDM5_MYCGD</name>
<accession>A0A0K0XDM5</accession>
<dbReference type="GO" id="GO:0050308">
    <property type="term" value="F:sugar-phosphatase activity"/>
    <property type="evidence" value="ECO:0007669"/>
    <property type="project" value="TreeGrafter"/>
</dbReference>
<dbReference type="STRING" id="134601.AFA91_30385"/>
<proteinExistence type="predicted"/>
<dbReference type="SUPFAM" id="SSF56784">
    <property type="entry name" value="HAD-like"/>
    <property type="match status" value="1"/>
</dbReference>
<dbReference type="Proteomes" id="UP000062255">
    <property type="component" value="Chromosome"/>
</dbReference>
<dbReference type="SFLD" id="SFLDG01129">
    <property type="entry name" value="C1.5:_HAD__Beta-PGM__Phosphata"/>
    <property type="match status" value="1"/>
</dbReference>
<dbReference type="KEGG" id="mgo:AFA91_30385"/>
<dbReference type="Pfam" id="PF00702">
    <property type="entry name" value="Hydrolase"/>
    <property type="match status" value="1"/>
</dbReference>
<protein>
    <submittedName>
        <fullName evidence="1">Phosphatase</fullName>
    </submittedName>
</protein>
<sequence length="219" mass="22685">MTSHKRFPVAGILFDSDGVLVDSHEAAAAAWNHWARTWAPGFDFHRDAQHGRRLADVVAELVGDGDTALATQVLSDLELELATEVPAIPGAVGLLSSSPADRWAVVTSGGREMAAARLRSAGLPTPRVLVSADDVSAGKPDPEPYLTGASLLGLDPRTCAVFEDARLGIMAARAAGVGLVVGVGAQTVGEDVDVSVADLSGIAFDGRDLTIETDAVLPR</sequence>
<dbReference type="PATRIC" id="fig|134601.6.peg.6283"/>
<dbReference type="SFLD" id="SFLDS00003">
    <property type="entry name" value="Haloacid_Dehalogenase"/>
    <property type="match status" value="1"/>
</dbReference>
<dbReference type="Gene3D" id="1.10.150.240">
    <property type="entry name" value="Putative phosphatase, domain 2"/>
    <property type="match status" value="1"/>
</dbReference>
<gene>
    <name evidence="1" type="ORF">AFA91_30385</name>
</gene>
<dbReference type="NCBIfam" id="TIGR01509">
    <property type="entry name" value="HAD-SF-IA-v3"/>
    <property type="match status" value="1"/>
</dbReference>
<dbReference type="Gene3D" id="3.40.50.1000">
    <property type="entry name" value="HAD superfamily/HAD-like"/>
    <property type="match status" value="1"/>
</dbReference>
<dbReference type="InterPro" id="IPR051806">
    <property type="entry name" value="HAD-like_SPP"/>
</dbReference>
<organism evidence="1 2">
    <name type="scientific">Mycolicibacterium goodii</name>
    <name type="common">Mycobacterium goodii</name>
    <dbReference type="NCBI Taxonomy" id="134601"/>
    <lineage>
        <taxon>Bacteria</taxon>
        <taxon>Bacillati</taxon>
        <taxon>Actinomycetota</taxon>
        <taxon>Actinomycetes</taxon>
        <taxon>Mycobacteriales</taxon>
        <taxon>Mycobacteriaceae</taxon>
        <taxon>Mycolicibacterium</taxon>
    </lineage>
</organism>
<dbReference type="InterPro" id="IPR023198">
    <property type="entry name" value="PGP-like_dom2"/>
</dbReference>
<dbReference type="InterPro" id="IPR036412">
    <property type="entry name" value="HAD-like_sf"/>
</dbReference>